<dbReference type="AlphaFoldDB" id="A0A3S5B1K4"/>
<protein>
    <submittedName>
        <fullName evidence="2">Uncharacterized protein</fullName>
    </submittedName>
</protein>
<feature type="compositionally biased region" description="Polar residues" evidence="1">
    <location>
        <begin position="113"/>
        <end position="122"/>
    </location>
</feature>
<keyword evidence="3" id="KW-1185">Reference proteome</keyword>
<name>A0A3S5B1K4_9PLAT</name>
<evidence type="ECO:0000313" key="2">
    <source>
        <dbReference type="EMBL" id="VEL37778.1"/>
    </source>
</evidence>
<dbReference type="EMBL" id="CAAALY010255949">
    <property type="protein sequence ID" value="VEL37778.1"/>
    <property type="molecule type" value="Genomic_DNA"/>
</dbReference>
<reference evidence="2" key="1">
    <citation type="submission" date="2018-11" db="EMBL/GenBank/DDBJ databases">
        <authorList>
            <consortium name="Pathogen Informatics"/>
        </authorList>
    </citation>
    <scope>NUCLEOTIDE SEQUENCE</scope>
</reference>
<gene>
    <name evidence="2" type="ORF">PXEA_LOCUS31218</name>
</gene>
<evidence type="ECO:0000313" key="3">
    <source>
        <dbReference type="Proteomes" id="UP000784294"/>
    </source>
</evidence>
<comment type="caution">
    <text evidence="2">The sequence shown here is derived from an EMBL/GenBank/DDBJ whole genome shotgun (WGS) entry which is preliminary data.</text>
</comment>
<dbReference type="Proteomes" id="UP000784294">
    <property type="component" value="Unassembled WGS sequence"/>
</dbReference>
<organism evidence="2 3">
    <name type="scientific">Protopolystoma xenopodis</name>
    <dbReference type="NCBI Taxonomy" id="117903"/>
    <lineage>
        <taxon>Eukaryota</taxon>
        <taxon>Metazoa</taxon>
        <taxon>Spiralia</taxon>
        <taxon>Lophotrochozoa</taxon>
        <taxon>Platyhelminthes</taxon>
        <taxon>Monogenea</taxon>
        <taxon>Polyopisthocotylea</taxon>
        <taxon>Polystomatidea</taxon>
        <taxon>Polystomatidae</taxon>
        <taxon>Protopolystoma</taxon>
    </lineage>
</organism>
<accession>A0A3S5B1K4</accession>
<proteinExistence type="predicted"/>
<evidence type="ECO:0000256" key="1">
    <source>
        <dbReference type="SAM" id="MobiDB-lite"/>
    </source>
</evidence>
<feature type="region of interest" description="Disordered" evidence="1">
    <location>
        <begin position="75"/>
        <end position="122"/>
    </location>
</feature>
<sequence length="122" mass="13996">MSWTSFACLHWRHEFSQLTCQRTVSSLWTTVQRCHWAPTSFPMAGLSKSLNFHGTAITLRVSFFFSLIIRRTEEGRTPEGGRNGQLMKEARDSLHRQTGPDTEVRAAVVGPDKQQTFIQEKR</sequence>